<dbReference type="Pfam" id="PF02687">
    <property type="entry name" value="FtsX"/>
    <property type="match status" value="1"/>
</dbReference>
<feature type="transmembrane region" description="Helical" evidence="7">
    <location>
        <begin position="410"/>
        <end position="436"/>
    </location>
</feature>
<keyword evidence="2" id="KW-1003">Cell membrane</keyword>
<dbReference type="Proteomes" id="UP000293268">
    <property type="component" value="Unassembled WGS sequence"/>
</dbReference>
<dbReference type="EMBL" id="PCHA01000018">
    <property type="protein sequence ID" value="PKU95117.1"/>
    <property type="molecule type" value="Genomic_DNA"/>
</dbReference>
<dbReference type="InterPro" id="IPR050250">
    <property type="entry name" value="Macrolide_Exporter_MacB"/>
</dbReference>
<accession>A0A2N3QSW9</accession>
<evidence type="ECO:0000256" key="4">
    <source>
        <dbReference type="ARBA" id="ARBA00022989"/>
    </source>
</evidence>
<comment type="subcellular location">
    <subcellularLocation>
        <location evidence="1">Cell membrane</location>
        <topology evidence="1">Multi-pass membrane protein</topology>
    </subcellularLocation>
</comment>
<dbReference type="PANTHER" id="PTHR30572">
    <property type="entry name" value="MEMBRANE COMPONENT OF TRANSPORTER-RELATED"/>
    <property type="match status" value="1"/>
</dbReference>
<gene>
    <name evidence="9" type="ORF">CQR45_0759</name>
    <name evidence="10" type="ORF">PG2072B_0684</name>
</gene>
<evidence type="ECO:0000256" key="1">
    <source>
        <dbReference type="ARBA" id="ARBA00004651"/>
    </source>
</evidence>
<reference evidence="9 11" key="1">
    <citation type="submission" date="2017-10" db="EMBL/GenBank/DDBJ databases">
        <title>Bifidobacterium genomics.</title>
        <authorList>
            <person name="Lugli G.A."/>
            <person name="Milani C."/>
            <person name="Mancabelli L."/>
        </authorList>
    </citation>
    <scope>NUCLEOTIDE SEQUENCE [LARGE SCALE GENOMIC DNA]</scope>
    <source>
        <strain evidence="9 11">1747B</strain>
    </source>
</reference>
<keyword evidence="5 7" id="KW-0472">Membrane</keyword>
<feature type="transmembrane region" description="Helical" evidence="7">
    <location>
        <begin position="518"/>
        <end position="540"/>
    </location>
</feature>
<dbReference type="GO" id="GO:0022857">
    <property type="term" value="F:transmembrane transporter activity"/>
    <property type="evidence" value="ECO:0007669"/>
    <property type="project" value="TreeGrafter"/>
</dbReference>
<feature type="domain" description="ABC3 transporter permease C-terminal" evidence="8">
    <location>
        <begin position="370"/>
        <end position="451"/>
    </location>
</feature>
<evidence type="ECO:0000259" key="8">
    <source>
        <dbReference type="Pfam" id="PF02687"/>
    </source>
</evidence>
<keyword evidence="3 7" id="KW-0812">Transmembrane</keyword>
<dbReference type="Proteomes" id="UP000233722">
    <property type="component" value="Unassembled WGS sequence"/>
</dbReference>
<evidence type="ECO:0000313" key="9">
    <source>
        <dbReference type="EMBL" id="PKU95117.1"/>
    </source>
</evidence>
<comment type="caution">
    <text evidence="9">The sequence shown here is derived from an EMBL/GenBank/DDBJ whole genome shotgun (WGS) entry which is preliminary data.</text>
</comment>
<sequence>MFIVRNALHNVVRNKGRNALMIIIVAIITAAATVALAIVQAAERARTSALDDTTISAQISIDRGAMIGKTRDAQSGGADMQAMRESMASKQLDLDDYQKYDKSEYGVASSYYTETASAAAVDDGVEPVDSNGTVTNQEDQSATEQNQSGEQPQSPGDDRAGGMPDAGGGKGGMMMTTGDFSLVGFSSDEAIANAPNGSFTMDSGQVFDYGTDDDGDVIISKTLADANDLSVGDTFKVADITDDTKTYTLTIVGIYSNTTENTMPMGGPMASTASDPANAIYTSVSTLDALGLTGGKTIEITDARGNTRETQATQLSYTYVFNGKAQYDRFVADVKANGLGNEYTVSSADVEQYEASLVPLNNLATFAKTLLIVVLCVGAVVLVVLTIFNIRERKYEIGVLTAIGVKKAKVAAQFAIELLAVTAIGLALGVGVGAAVSVPVSNSLLASQVEAQATQQQQQRAQFGRDMQPPSGVGQDGATTGEGSLSEAPKDDNGAPQQWGHATQMVSKVNATVNWATIGWMLLIGIGLTLLASLVAAVFVMRYEPLQILADRS</sequence>
<evidence type="ECO:0000256" key="6">
    <source>
        <dbReference type="SAM" id="MobiDB-lite"/>
    </source>
</evidence>
<evidence type="ECO:0000256" key="5">
    <source>
        <dbReference type="ARBA" id="ARBA00023136"/>
    </source>
</evidence>
<protein>
    <submittedName>
        <fullName evidence="9">ABC transporter permease</fullName>
    </submittedName>
</protein>
<name>A0A2N3QSW9_9BIFI</name>
<evidence type="ECO:0000256" key="7">
    <source>
        <dbReference type="SAM" id="Phobius"/>
    </source>
</evidence>
<feature type="transmembrane region" description="Helical" evidence="7">
    <location>
        <begin position="20"/>
        <end position="39"/>
    </location>
</feature>
<dbReference type="GO" id="GO:0005886">
    <property type="term" value="C:plasma membrane"/>
    <property type="evidence" value="ECO:0007669"/>
    <property type="project" value="UniProtKB-SubCell"/>
</dbReference>
<evidence type="ECO:0000313" key="11">
    <source>
        <dbReference type="Proteomes" id="UP000233722"/>
    </source>
</evidence>
<dbReference type="InterPro" id="IPR003838">
    <property type="entry name" value="ABC3_permease_C"/>
</dbReference>
<dbReference type="EMBL" id="SBKU01000005">
    <property type="protein sequence ID" value="RYQ68890.1"/>
    <property type="molecule type" value="Genomic_DNA"/>
</dbReference>
<dbReference type="RefSeq" id="WP_101397040.1">
    <property type="nucleotide sequence ID" value="NZ_PCHA01000018.1"/>
</dbReference>
<evidence type="ECO:0000313" key="10">
    <source>
        <dbReference type="EMBL" id="RYQ68890.1"/>
    </source>
</evidence>
<organism evidence="9 11">
    <name type="scientific">Bifidobacterium pseudolongum subsp. globosum</name>
    <dbReference type="NCBI Taxonomy" id="1690"/>
    <lineage>
        <taxon>Bacteria</taxon>
        <taxon>Bacillati</taxon>
        <taxon>Actinomycetota</taxon>
        <taxon>Actinomycetes</taxon>
        <taxon>Bifidobacteriales</taxon>
        <taxon>Bifidobacteriaceae</taxon>
        <taxon>Bifidobacterium</taxon>
    </lineage>
</organism>
<evidence type="ECO:0000256" key="3">
    <source>
        <dbReference type="ARBA" id="ARBA00022692"/>
    </source>
</evidence>
<evidence type="ECO:0000256" key="2">
    <source>
        <dbReference type="ARBA" id="ARBA00022475"/>
    </source>
</evidence>
<dbReference type="AlphaFoldDB" id="A0A2N3QSW9"/>
<dbReference type="PANTHER" id="PTHR30572:SF9">
    <property type="entry name" value="ABC TRANSPORTER PERMEASE PROTEIN"/>
    <property type="match status" value="1"/>
</dbReference>
<feature type="transmembrane region" description="Helical" evidence="7">
    <location>
        <begin position="370"/>
        <end position="390"/>
    </location>
</feature>
<proteinExistence type="predicted"/>
<feature type="compositionally biased region" description="Polar residues" evidence="6">
    <location>
        <begin position="130"/>
        <end position="154"/>
    </location>
</feature>
<keyword evidence="4 7" id="KW-1133">Transmembrane helix</keyword>
<feature type="region of interest" description="Disordered" evidence="6">
    <location>
        <begin position="458"/>
        <end position="499"/>
    </location>
</feature>
<feature type="region of interest" description="Disordered" evidence="6">
    <location>
        <begin position="122"/>
        <end position="173"/>
    </location>
</feature>
<evidence type="ECO:0000313" key="12">
    <source>
        <dbReference type="Proteomes" id="UP000293268"/>
    </source>
</evidence>
<reference evidence="10 12" key="2">
    <citation type="submission" date="2019-01" db="EMBL/GenBank/DDBJ databases">
        <title>Unveiling genomic diversity among members of the Bifidobacterium pseudolongum species, a widely distributed gut commensal of the animal kingdom.</title>
        <authorList>
            <person name="Lugli G.A."/>
            <person name="Duranti S."/>
            <person name="Albert K."/>
            <person name="Mancabelli L."/>
            <person name="Napoli S."/>
            <person name="Viappiani A."/>
            <person name="Anzalone R."/>
            <person name="Longhi G."/>
            <person name="Milani C."/>
            <person name="Turroni F."/>
            <person name="Alessandri G."/>
            <person name="Sela D.A."/>
            <person name="Van Sinderen D."/>
            <person name="Ventura M."/>
        </authorList>
    </citation>
    <scope>NUCLEOTIDE SEQUENCE [LARGE SCALE GENOMIC DNA]</scope>
    <source>
        <strain evidence="10 12">2072B</strain>
    </source>
</reference>